<dbReference type="RefSeq" id="WP_367725930.1">
    <property type="nucleotide sequence ID" value="NZ_JBFOCI010000010.1"/>
</dbReference>
<dbReference type="EMBL" id="JBFOCI010000010">
    <property type="protein sequence ID" value="MEW9808690.1"/>
    <property type="molecule type" value="Genomic_DNA"/>
</dbReference>
<sequence>MAALASRNGTDFQTELLVSGLVTEADFVRALAEELQVGHLLAVDPDRLIVSDELATACLRRRSWHVPFKLAGKDGAASYLIVPDGVGLSRLGRLIADRPRLRDRLKLVAPGAMRAALLLRVREALTRHAISSLFDRYPEQSARIVANAWQGLVVGAFLATLPVAFWLAPGDTWFALHLVFSVIFLTCVALRFAALTAVRGKHRQLVPEARGRMPVYSVLVALHREADVVSELVAALQRIDWPKSRLEIKLVCEMDDRATLGALRAISLPPNMEVVEVPVAGPRTKPKALAYALPLTRGEFVALYDAEDHPDPRQLLHVWAKFNESPPEVACLQAPLEIANRGAGILARMFAFEYAGLFRAMLPWLSARRLVLPLGGTSNHFRRSALDEVGGWDPFNVTEDADLGMRLARFGYRTETIDCPTWEQAPETIATWLPQRTRWLKGWMQTWLVHMRQPVRLLRQLGPGSFLVGQILFGGMVLSALAHPFLLGTGLILAIEIALDRPTSRWKSTLLTIDIVNVACGYLSFLLLGWQVLKVREKLGFWKVVLFTPVYWMMMSIAAWRAVWQLCREPYLWEKTPHRPMRRARPPSPAGALVLAR</sequence>
<evidence type="ECO:0000313" key="9">
    <source>
        <dbReference type="EMBL" id="MEW9808690.1"/>
    </source>
</evidence>
<evidence type="ECO:0000313" key="10">
    <source>
        <dbReference type="Proteomes" id="UP001556196"/>
    </source>
</evidence>
<evidence type="ECO:0000259" key="8">
    <source>
        <dbReference type="Pfam" id="PF13632"/>
    </source>
</evidence>
<protein>
    <submittedName>
        <fullName evidence="9">Glycosyltransferase family 2 protein</fullName>
    </submittedName>
</protein>
<feature type="transmembrane region" description="Helical" evidence="7">
    <location>
        <begin position="144"/>
        <end position="168"/>
    </location>
</feature>
<dbReference type="Gene3D" id="3.90.550.10">
    <property type="entry name" value="Spore Coat Polysaccharide Biosynthesis Protein SpsA, Chain A"/>
    <property type="match status" value="1"/>
</dbReference>
<keyword evidence="4 7" id="KW-0812">Transmembrane</keyword>
<feature type="transmembrane region" description="Helical" evidence="7">
    <location>
        <begin position="511"/>
        <end position="533"/>
    </location>
</feature>
<evidence type="ECO:0000256" key="2">
    <source>
        <dbReference type="ARBA" id="ARBA00022676"/>
    </source>
</evidence>
<feature type="transmembrane region" description="Helical" evidence="7">
    <location>
        <begin position="174"/>
        <end position="194"/>
    </location>
</feature>
<dbReference type="Pfam" id="PF13632">
    <property type="entry name" value="Glyco_trans_2_3"/>
    <property type="match status" value="1"/>
</dbReference>
<feature type="transmembrane region" description="Helical" evidence="7">
    <location>
        <begin position="539"/>
        <end position="560"/>
    </location>
</feature>
<proteinExistence type="predicted"/>
<gene>
    <name evidence="9" type="ORF">ABUE31_22090</name>
</gene>
<keyword evidence="3" id="KW-0808">Transferase</keyword>
<keyword evidence="2" id="KW-0328">Glycosyltransferase</keyword>
<feature type="domain" description="Glycosyltransferase 2-like" evidence="8">
    <location>
        <begin position="301"/>
        <end position="492"/>
    </location>
</feature>
<feature type="transmembrane region" description="Helical" evidence="7">
    <location>
        <begin position="481"/>
        <end position="499"/>
    </location>
</feature>
<keyword evidence="6 7" id="KW-0472">Membrane</keyword>
<evidence type="ECO:0000256" key="7">
    <source>
        <dbReference type="SAM" id="Phobius"/>
    </source>
</evidence>
<dbReference type="PANTHER" id="PTHR43867">
    <property type="entry name" value="CELLULOSE SYNTHASE CATALYTIC SUBUNIT A [UDP-FORMING]"/>
    <property type="match status" value="1"/>
</dbReference>
<name>A0ABV3R6I1_9HYPH</name>
<reference evidence="9 10" key="1">
    <citation type="submission" date="2024-06" db="EMBL/GenBank/DDBJ databases">
        <authorList>
            <person name="Tuo L."/>
        </authorList>
    </citation>
    <scope>NUCLEOTIDE SEQUENCE [LARGE SCALE GENOMIC DNA]</scope>
    <source>
        <strain evidence="9 10">ZMM04-5</strain>
    </source>
</reference>
<comment type="caution">
    <text evidence="9">The sequence shown here is derived from an EMBL/GenBank/DDBJ whole genome shotgun (WGS) entry which is preliminary data.</text>
</comment>
<evidence type="ECO:0000256" key="6">
    <source>
        <dbReference type="ARBA" id="ARBA00023136"/>
    </source>
</evidence>
<evidence type="ECO:0000256" key="1">
    <source>
        <dbReference type="ARBA" id="ARBA00004141"/>
    </source>
</evidence>
<dbReference type="Proteomes" id="UP001556196">
    <property type="component" value="Unassembled WGS sequence"/>
</dbReference>
<dbReference type="PANTHER" id="PTHR43867:SF2">
    <property type="entry name" value="CELLULOSE SYNTHASE CATALYTIC SUBUNIT A [UDP-FORMING]"/>
    <property type="match status" value="1"/>
</dbReference>
<dbReference type="InterPro" id="IPR050321">
    <property type="entry name" value="Glycosyltr_2/OpgH_subfam"/>
</dbReference>
<comment type="subcellular location">
    <subcellularLocation>
        <location evidence="1">Membrane</location>
        <topology evidence="1">Multi-pass membrane protein</topology>
    </subcellularLocation>
</comment>
<dbReference type="InterPro" id="IPR001173">
    <property type="entry name" value="Glyco_trans_2-like"/>
</dbReference>
<evidence type="ECO:0000256" key="4">
    <source>
        <dbReference type="ARBA" id="ARBA00022692"/>
    </source>
</evidence>
<accession>A0ABV3R6I1</accession>
<evidence type="ECO:0000256" key="3">
    <source>
        <dbReference type="ARBA" id="ARBA00022679"/>
    </source>
</evidence>
<organism evidence="9 10">
    <name type="scientific">Mesorhizobium marinum</name>
    <dbReference type="NCBI Taxonomy" id="3228790"/>
    <lineage>
        <taxon>Bacteria</taxon>
        <taxon>Pseudomonadati</taxon>
        <taxon>Pseudomonadota</taxon>
        <taxon>Alphaproteobacteria</taxon>
        <taxon>Hyphomicrobiales</taxon>
        <taxon>Phyllobacteriaceae</taxon>
        <taxon>Mesorhizobium</taxon>
    </lineage>
</organism>
<dbReference type="SUPFAM" id="SSF53448">
    <property type="entry name" value="Nucleotide-diphospho-sugar transferases"/>
    <property type="match status" value="1"/>
</dbReference>
<keyword evidence="5 7" id="KW-1133">Transmembrane helix</keyword>
<keyword evidence="10" id="KW-1185">Reference proteome</keyword>
<evidence type="ECO:0000256" key="5">
    <source>
        <dbReference type="ARBA" id="ARBA00022989"/>
    </source>
</evidence>
<dbReference type="InterPro" id="IPR029044">
    <property type="entry name" value="Nucleotide-diphossugar_trans"/>
</dbReference>